<comment type="caution">
    <text evidence="9">The sequence shown here is derived from an EMBL/GenBank/DDBJ whole genome shotgun (WGS) entry which is preliminary data.</text>
</comment>
<dbReference type="Pfam" id="PF00005">
    <property type="entry name" value="ABC_tran"/>
    <property type="match status" value="1"/>
</dbReference>
<evidence type="ECO:0000313" key="10">
    <source>
        <dbReference type="Proteomes" id="UP000187172"/>
    </source>
</evidence>
<evidence type="ECO:0000256" key="4">
    <source>
        <dbReference type="ARBA" id="ARBA00022475"/>
    </source>
</evidence>
<reference evidence="9 10" key="1">
    <citation type="submission" date="2016-11" db="EMBL/GenBank/DDBJ databases">
        <title>Paenibacillus species isolates.</title>
        <authorList>
            <person name="Beno S.M."/>
        </authorList>
    </citation>
    <scope>NUCLEOTIDE SEQUENCE [LARGE SCALE GENOMIC DNA]</scope>
    <source>
        <strain evidence="9 10">FSL R5-0378</strain>
    </source>
</reference>
<dbReference type="NCBIfam" id="TIGR01727">
    <property type="entry name" value="oligo_HPY"/>
    <property type="match status" value="1"/>
</dbReference>
<dbReference type="InterPro" id="IPR003439">
    <property type="entry name" value="ABC_transporter-like_ATP-bd"/>
</dbReference>
<dbReference type="InterPro" id="IPR003593">
    <property type="entry name" value="AAA+_ATPase"/>
</dbReference>
<dbReference type="EMBL" id="MRTP01000001">
    <property type="protein sequence ID" value="OMF58726.1"/>
    <property type="molecule type" value="Genomic_DNA"/>
</dbReference>
<dbReference type="FunFam" id="3.40.50.300:FF:000016">
    <property type="entry name" value="Oligopeptide ABC transporter ATP-binding component"/>
    <property type="match status" value="1"/>
</dbReference>
<dbReference type="GO" id="GO:0005886">
    <property type="term" value="C:plasma membrane"/>
    <property type="evidence" value="ECO:0007669"/>
    <property type="project" value="UniProtKB-SubCell"/>
</dbReference>
<dbReference type="RefSeq" id="WP_076168743.1">
    <property type="nucleotide sequence ID" value="NZ_MRTP01000001.1"/>
</dbReference>
<keyword evidence="3" id="KW-0813">Transport</keyword>
<keyword evidence="5" id="KW-0547">Nucleotide-binding</keyword>
<dbReference type="PROSITE" id="PS00211">
    <property type="entry name" value="ABC_TRANSPORTER_1"/>
    <property type="match status" value="1"/>
</dbReference>
<keyword evidence="10" id="KW-1185">Reference proteome</keyword>
<dbReference type="InterPro" id="IPR013563">
    <property type="entry name" value="Oligopep_ABC_C"/>
</dbReference>
<evidence type="ECO:0000256" key="6">
    <source>
        <dbReference type="ARBA" id="ARBA00022840"/>
    </source>
</evidence>
<dbReference type="CDD" id="cd03257">
    <property type="entry name" value="ABC_NikE_OppD_transporters"/>
    <property type="match status" value="1"/>
</dbReference>
<dbReference type="SMART" id="SM00382">
    <property type="entry name" value="AAA"/>
    <property type="match status" value="1"/>
</dbReference>
<comment type="similarity">
    <text evidence="2">Belongs to the ABC transporter superfamily.</text>
</comment>
<gene>
    <name evidence="9" type="ORF">BK138_09550</name>
</gene>
<dbReference type="InterPro" id="IPR050388">
    <property type="entry name" value="ABC_Ni/Peptide_Import"/>
</dbReference>
<dbReference type="AlphaFoldDB" id="A0A1R1F456"/>
<keyword evidence="4" id="KW-1003">Cell membrane</keyword>
<evidence type="ECO:0000256" key="5">
    <source>
        <dbReference type="ARBA" id="ARBA00022741"/>
    </source>
</evidence>
<dbReference type="Pfam" id="PF08352">
    <property type="entry name" value="oligo_HPY"/>
    <property type="match status" value="1"/>
</dbReference>
<evidence type="ECO:0000256" key="1">
    <source>
        <dbReference type="ARBA" id="ARBA00004202"/>
    </source>
</evidence>
<dbReference type="InterPro" id="IPR027417">
    <property type="entry name" value="P-loop_NTPase"/>
</dbReference>
<name>A0A1R1F456_9BACL</name>
<dbReference type="Proteomes" id="UP000187172">
    <property type="component" value="Unassembled WGS sequence"/>
</dbReference>
<accession>A0A1R1F456</accession>
<evidence type="ECO:0000256" key="3">
    <source>
        <dbReference type="ARBA" id="ARBA00022448"/>
    </source>
</evidence>
<protein>
    <submittedName>
        <fullName evidence="9">Peptide ABC transporter ATP-binding protein</fullName>
    </submittedName>
</protein>
<keyword evidence="6 9" id="KW-0067">ATP-binding</keyword>
<dbReference type="GO" id="GO:0016887">
    <property type="term" value="F:ATP hydrolysis activity"/>
    <property type="evidence" value="ECO:0007669"/>
    <property type="project" value="InterPro"/>
</dbReference>
<dbReference type="PROSITE" id="PS50893">
    <property type="entry name" value="ABC_TRANSPORTER_2"/>
    <property type="match status" value="1"/>
</dbReference>
<dbReference type="GO" id="GO:0005524">
    <property type="term" value="F:ATP binding"/>
    <property type="evidence" value="ECO:0007669"/>
    <property type="project" value="UniProtKB-KW"/>
</dbReference>
<keyword evidence="7" id="KW-0472">Membrane</keyword>
<proteinExistence type="inferred from homology"/>
<dbReference type="GO" id="GO:0015833">
    <property type="term" value="P:peptide transport"/>
    <property type="evidence" value="ECO:0007669"/>
    <property type="project" value="InterPro"/>
</dbReference>
<sequence length="346" mass="37947">MNNDALLEVDNLHVSFSTYGGEVKAVRGVSLRLHRGETLAIVGESGCGKSVTARSIMRLLPKNNSKITEGSIRFNGRELTRLSEKQMRDVRGSDIAIIFQDAMTALNPTMTIGEQLMEGVIRHQRLSRTEARKRAVEMLQFVGIRDPELRLKQHLHQFSGGMRQRIMIAMAAICSPAVLIADEPTTALDVTIQAQILDLFRMLQRTTQASLIMITHDLGVVASIADRVNVMYAGQVVESAPVKELFRNPQHPYTRGLLDSIPRLDRPRGAKLDAIPGTPPDLFAPPKGCAFAARCPHAMEVCGLFPPDSVKLDGEHTVACWLQDARARTMPPQGPAQVETASASQG</sequence>
<evidence type="ECO:0000259" key="8">
    <source>
        <dbReference type="PROSITE" id="PS50893"/>
    </source>
</evidence>
<comment type="subcellular location">
    <subcellularLocation>
        <location evidence="1">Cell membrane</location>
        <topology evidence="1">Peripheral membrane protein</topology>
    </subcellularLocation>
</comment>
<evidence type="ECO:0000313" key="9">
    <source>
        <dbReference type="EMBL" id="OMF58726.1"/>
    </source>
</evidence>
<dbReference type="SUPFAM" id="SSF52540">
    <property type="entry name" value="P-loop containing nucleoside triphosphate hydrolases"/>
    <property type="match status" value="1"/>
</dbReference>
<dbReference type="PANTHER" id="PTHR43297">
    <property type="entry name" value="OLIGOPEPTIDE TRANSPORT ATP-BINDING PROTEIN APPD"/>
    <property type="match status" value="1"/>
</dbReference>
<dbReference type="STRING" id="297318.BK138_09550"/>
<organism evidence="9 10">
    <name type="scientific">Paenibacillus rhizosphaerae</name>
    <dbReference type="NCBI Taxonomy" id="297318"/>
    <lineage>
        <taxon>Bacteria</taxon>
        <taxon>Bacillati</taxon>
        <taxon>Bacillota</taxon>
        <taxon>Bacilli</taxon>
        <taxon>Bacillales</taxon>
        <taxon>Paenibacillaceae</taxon>
        <taxon>Paenibacillus</taxon>
    </lineage>
</organism>
<evidence type="ECO:0000256" key="7">
    <source>
        <dbReference type="ARBA" id="ARBA00023136"/>
    </source>
</evidence>
<feature type="domain" description="ABC transporter" evidence="8">
    <location>
        <begin position="7"/>
        <end position="258"/>
    </location>
</feature>
<dbReference type="InterPro" id="IPR017871">
    <property type="entry name" value="ABC_transporter-like_CS"/>
</dbReference>
<dbReference type="Gene3D" id="3.40.50.300">
    <property type="entry name" value="P-loop containing nucleotide triphosphate hydrolases"/>
    <property type="match status" value="1"/>
</dbReference>
<dbReference type="PANTHER" id="PTHR43297:SF2">
    <property type="entry name" value="DIPEPTIDE TRANSPORT ATP-BINDING PROTEIN DPPD"/>
    <property type="match status" value="1"/>
</dbReference>
<evidence type="ECO:0000256" key="2">
    <source>
        <dbReference type="ARBA" id="ARBA00005417"/>
    </source>
</evidence>